<keyword evidence="5" id="KW-1185">Reference proteome</keyword>
<dbReference type="FunFam" id="3.20.20.100:FF:000029">
    <property type="entry name" value="Aldo-keto reductase"/>
    <property type="match status" value="1"/>
</dbReference>
<dbReference type="WBParaSite" id="MBELARI_LOCUS3814">
    <property type="protein sequence ID" value="MBELARI_LOCUS3814"/>
    <property type="gene ID" value="MBELARI_LOCUS3814"/>
</dbReference>
<feature type="binding site" evidence="2">
    <location>
        <position position="114"/>
    </location>
    <ligand>
        <name>substrate</name>
    </ligand>
</feature>
<dbReference type="InterPro" id="IPR023210">
    <property type="entry name" value="NADP_OxRdtase_dom"/>
</dbReference>
<evidence type="ECO:0000313" key="5">
    <source>
        <dbReference type="Proteomes" id="UP000887575"/>
    </source>
</evidence>
<dbReference type="Proteomes" id="UP000887575">
    <property type="component" value="Unassembled WGS sequence"/>
</dbReference>
<dbReference type="InterPro" id="IPR036812">
    <property type="entry name" value="NAD(P)_OxRdtase_dom_sf"/>
</dbReference>
<dbReference type="WBParaSite" id="MBELARI_LOCUS1844">
    <property type="protein sequence ID" value="MBELARI_LOCUS1844"/>
    <property type="gene ID" value="MBELARI_LOCUS1844"/>
</dbReference>
<dbReference type="PRINTS" id="PR00069">
    <property type="entry name" value="ALDKETRDTASE"/>
</dbReference>
<reference evidence="6 7" key="1">
    <citation type="submission" date="2024-02" db="UniProtKB">
        <authorList>
            <consortium name="WormBaseParasite"/>
        </authorList>
    </citation>
    <scope>IDENTIFICATION</scope>
</reference>
<dbReference type="PANTHER" id="PTHR11732">
    <property type="entry name" value="ALDO/KETO REDUCTASE"/>
    <property type="match status" value="1"/>
</dbReference>
<dbReference type="InterPro" id="IPR018170">
    <property type="entry name" value="Aldo/ket_reductase_CS"/>
</dbReference>
<evidence type="ECO:0000256" key="2">
    <source>
        <dbReference type="PIRSR" id="PIRSR000097-2"/>
    </source>
</evidence>
<evidence type="ECO:0000313" key="7">
    <source>
        <dbReference type="WBParaSite" id="MBELARI_LOCUS3814"/>
    </source>
</evidence>
<evidence type="ECO:0000313" key="6">
    <source>
        <dbReference type="WBParaSite" id="MBELARI_LOCUS1844"/>
    </source>
</evidence>
<proteinExistence type="predicted"/>
<dbReference type="Gene3D" id="3.20.20.100">
    <property type="entry name" value="NADP-dependent oxidoreductase domain"/>
    <property type="match status" value="1"/>
</dbReference>
<dbReference type="SUPFAM" id="SSF51430">
    <property type="entry name" value="NAD(P)-linked oxidoreductase"/>
    <property type="match status" value="1"/>
</dbReference>
<evidence type="ECO:0000259" key="4">
    <source>
        <dbReference type="Pfam" id="PF00248"/>
    </source>
</evidence>
<evidence type="ECO:0000256" key="1">
    <source>
        <dbReference type="PIRSR" id="PIRSR000097-1"/>
    </source>
</evidence>
<organism evidence="5 7">
    <name type="scientific">Mesorhabditis belari</name>
    <dbReference type="NCBI Taxonomy" id="2138241"/>
    <lineage>
        <taxon>Eukaryota</taxon>
        <taxon>Metazoa</taxon>
        <taxon>Ecdysozoa</taxon>
        <taxon>Nematoda</taxon>
        <taxon>Chromadorea</taxon>
        <taxon>Rhabditida</taxon>
        <taxon>Rhabditina</taxon>
        <taxon>Rhabditomorpha</taxon>
        <taxon>Rhabditoidea</taxon>
        <taxon>Rhabditidae</taxon>
        <taxon>Mesorhabditinae</taxon>
        <taxon>Mesorhabditis</taxon>
    </lineage>
</organism>
<protein>
    <submittedName>
        <fullName evidence="6 7">NADP-dependent oxidoreductase domain-containing protein</fullName>
    </submittedName>
</protein>
<evidence type="ECO:0000256" key="3">
    <source>
        <dbReference type="PIRSR" id="PIRSR000097-3"/>
    </source>
</evidence>
<sequence>MAQTIALSNGHLMPIFGLGTWQAKQAQPDQVRLACVEAIKAGYRLIDTAAAYQNENEVGQAVKECIAAGIIKRSDIFITTKCFITTLHPDKVEPALRGSLERLGMDFVDLYLAHMPVAFNPDFTQDPSVSVEMTWKALESVYKKGLTRAIGVSNYSIDQIERVMKIAEVPIHNQQVELHLYFPQFEMASACLKHNISLTSYSTLGNPSRMEYKTPDGRPNPFFEAPADLDDAYVKELAKKYNKSPAQILLRYCIERNIAVIPKSVTPSRVRENFQVFDFKLTADEMGKLRKPAHTIRLYPQDFMKGHPEDFLKHER</sequence>
<feature type="site" description="Lowers pKa of active site Tyr" evidence="3">
    <location>
        <position position="81"/>
    </location>
</feature>
<dbReference type="PIRSF" id="PIRSF000097">
    <property type="entry name" value="AKR"/>
    <property type="match status" value="1"/>
</dbReference>
<dbReference type="PROSITE" id="PS00062">
    <property type="entry name" value="ALDOKETO_REDUCTASE_2"/>
    <property type="match status" value="1"/>
</dbReference>
<dbReference type="Pfam" id="PF00248">
    <property type="entry name" value="Aldo_ket_red"/>
    <property type="match status" value="1"/>
</dbReference>
<dbReference type="AlphaFoldDB" id="A0AAF3FAA0"/>
<dbReference type="InterPro" id="IPR020471">
    <property type="entry name" value="AKR"/>
</dbReference>
<dbReference type="GO" id="GO:0016491">
    <property type="term" value="F:oxidoreductase activity"/>
    <property type="evidence" value="ECO:0007669"/>
    <property type="project" value="InterPro"/>
</dbReference>
<feature type="active site" description="Proton donor" evidence="1">
    <location>
        <position position="52"/>
    </location>
</feature>
<name>A0AAF3FAA0_9BILA</name>
<dbReference type="PROSITE" id="PS00798">
    <property type="entry name" value="ALDOKETO_REDUCTASE_1"/>
    <property type="match status" value="1"/>
</dbReference>
<accession>A0AAF3FAA0</accession>
<feature type="domain" description="NADP-dependent oxidoreductase" evidence="4">
    <location>
        <begin position="17"/>
        <end position="290"/>
    </location>
</feature>